<evidence type="ECO:0000256" key="1">
    <source>
        <dbReference type="ARBA" id="ARBA00022737"/>
    </source>
</evidence>
<accession>A0AAD6E552</accession>
<dbReference type="Pfam" id="PF12796">
    <property type="entry name" value="Ank_2"/>
    <property type="match status" value="1"/>
</dbReference>
<dbReference type="InterPro" id="IPR036770">
    <property type="entry name" value="Ankyrin_rpt-contain_sf"/>
</dbReference>
<evidence type="ECO:0000313" key="4">
    <source>
        <dbReference type="EMBL" id="KAJ5600682.1"/>
    </source>
</evidence>
<feature type="repeat" description="ANK" evidence="3">
    <location>
        <begin position="98"/>
        <end position="131"/>
    </location>
</feature>
<dbReference type="SUPFAM" id="SSF48403">
    <property type="entry name" value="Ankyrin repeat"/>
    <property type="match status" value="1"/>
</dbReference>
<keyword evidence="2 3" id="KW-0040">ANK repeat</keyword>
<dbReference type="AlphaFoldDB" id="A0AAD6E552"/>
<organism evidence="4 5">
    <name type="scientific">Penicillium hetheringtonii</name>
    <dbReference type="NCBI Taxonomy" id="911720"/>
    <lineage>
        <taxon>Eukaryota</taxon>
        <taxon>Fungi</taxon>
        <taxon>Dikarya</taxon>
        <taxon>Ascomycota</taxon>
        <taxon>Pezizomycotina</taxon>
        <taxon>Eurotiomycetes</taxon>
        <taxon>Eurotiomycetidae</taxon>
        <taxon>Eurotiales</taxon>
        <taxon>Aspergillaceae</taxon>
        <taxon>Penicillium</taxon>
    </lineage>
</organism>
<proteinExistence type="predicted"/>
<gene>
    <name evidence="4" type="ORF">N7450_001749</name>
</gene>
<dbReference type="Proteomes" id="UP001216150">
    <property type="component" value="Unassembled WGS sequence"/>
</dbReference>
<comment type="caution">
    <text evidence="4">The sequence shown here is derived from an EMBL/GenBank/DDBJ whole genome shotgun (WGS) entry which is preliminary data.</text>
</comment>
<dbReference type="PRINTS" id="PR01415">
    <property type="entry name" value="ANKYRIN"/>
</dbReference>
<evidence type="ECO:0000256" key="3">
    <source>
        <dbReference type="PROSITE-ProRule" id="PRU00023"/>
    </source>
</evidence>
<dbReference type="PROSITE" id="PS50088">
    <property type="entry name" value="ANK_REPEAT"/>
    <property type="match status" value="4"/>
</dbReference>
<dbReference type="EMBL" id="JAQJAC010000001">
    <property type="protein sequence ID" value="KAJ5600682.1"/>
    <property type="molecule type" value="Genomic_DNA"/>
</dbReference>
<feature type="repeat" description="ANK" evidence="3">
    <location>
        <begin position="1"/>
        <end position="31"/>
    </location>
</feature>
<protein>
    <submittedName>
        <fullName evidence="4">Uncharacterized protein</fullName>
    </submittedName>
</protein>
<dbReference type="PANTHER" id="PTHR24198">
    <property type="entry name" value="ANKYRIN REPEAT AND PROTEIN KINASE DOMAIN-CONTAINING PROTEIN"/>
    <property type="match status" value="1"/>
</dbReference>
<keyword evidence="5" id="KW-1185">Reference proteome</keyword>
<evidence type="ECO:0000313" key="5">
    <source>
        <dbReference type="Proteomes" id="UP001216150"/>
    </source>
</evidence>
<dbReference type="Gene3D" id="1.25.40.20">
    <property type="entry name" value="Ankyrin repeat-containing domain"/>
    <property type="match status" value="1"/>
</dbReference>
<dbReference type="PROSITE" id="PS50297">
    <property type="entry name" value="ANK_REP_REGION"/>
    <property type="match status" value="2"/>
</dbReference>
<dbReference type="Pfam" id="PF00023">
    <property type="entry name" value="Ank"/>
    <property type="match status" value="1"/>
</dbReference>
<dbReference type="SMART" id="SM00248">
    <property type="entry name" value="ANK"/>
    <property type="match status" value="4"/>
</dbReference>
<keyword evidence="1" id="KW-0677">Repeat</keyword>
<name>A0AAD6E552_9EURO</name>
<reference evidence="4 5" key="1">
    <citation type="journal article" date="2023" name="IMA Fungus">
        <title>Comparative genomic study of the Penicillium genus elucidates a diverse pangenome and 15 lateral gene transfer events.</title>
        <authorList>
            <person name="Petersen C."/>
            <person name="Sorensen T."/>
            <person name="Nielsen M.R."/>
            <person name="Sondergaard T.E."/>
            <person name="Sorensen J.L."/>
            <person name="Fitzpatrick D.A."/>
            <person name="Frisvad J.C."/>
            <person name="Nielsen K.L."/>
        </authorList>
    </citation>
    <scope>NUCLEOTIDE SEQUENCE [LARGE SCALE GENOMIC DNA]</scope>
    <source>
        <strain evidence="4 5">IBT 29057</strain>
    </source>
</reference>
<dbReference type="PANTHER" id="PTHR24198:SF165">
    <property type="entry name" value="ANKYRIN REPEAT-CONTAINING PROTEIN-RELATED"/>
    <property type="match status" value="1"/>
</dbReference>
<dbReference type="InterPro" id="IPR002110">
    <property type="entry name" value="Ankyrin_rpt"/>
</dbReference>
<sequence>MTALMYAAANGHQSILEALLYKCAAINVADGNGQTALTHVATKGNENTFKALILGGCGINIRNKDGRTPIYLAASSGFEVVVKIIVSKSCEIDAKDTKGRTTLWWSASPGNNTAIVQTLLKNGASPDAKSESGERLGDIAHLTGNEDAYELLRLDAKNGSSGLRSIKTHRFFKT</sequence>
<feature type="repeat" description="ANK" evidence="3">
    <location>
        <begin position="32"/>
        <end position="64"/>
    </location>
</feature>
<evidence type="ECO:0000256" key="2">
    <source>
        <dbReference type="ARBA" id="ARBA00023043"/>
    </source>
</evidence>
<feature type="repeat" description="ANK" evidence="3">
    <location>
        <begin position="65"/>
        <end position="97"/>
    </location>
</feature>